<keyword evidence="4" id="KW-1185">Reference proteome</keyword>
<dbReference type="OrthoDB" id="5061092at2"/>
<evidence type="ECO:0000313" key="4">
    <source>
        <dbReference type="Proteomes" id="UP000033956"/>
    </source>
</evidence>
<proteinExistence type="predicted"/>
<feature type="transmembrane region" description="Helical" evidence="2">
    <location>
        <begin position="128"/>
        <end position="148"/>
    </location>
</feature>
<comment type="caution">
    <text evidence="3">The sequence shown here is derived from an EMBL/GenBank/DDBJ whole genome shotgun (WGS) entry which is preliminary data.</text>
</comment>
<reference evidence="3 4" key="1">
    <citation type="submission" date="2015-02" db="EMBL/GenBank/DDBJ databases">
        <title>Draft genome sequences of ten Microbacterium spp. with emphasis on heavy metal contaminated environments.</title>
        <authorList>
            <person name="Corretto E."/>
        </authorList>
    </citation>
    <scope>NUCLEOTIDE SEQUENCE [LARGE SCALE GENOMIC DNA]</scope>
    <source>
        <strain evidence="3 4">DSM 12510</strain>
    </source>
</reference>
<keyword evidence="2" id="KW-0812">Transmembrane</keyword>
<gene>
    <name evidence="3" type="ORF">RS81_01645</name>
</gene>
<dbReference type="Proteomes" id="UP000033956">
    <property type="component" value="Unassembled WGS sequence"/>
</dbReference>
<protein>
    <submittedName>
        <fullName evidence="3">Uncharacterized protein</fullName>
    </submittedName>
</protein>
<feature type="compositionally biased region" description="Low complexity" evidence="1">
    <location>
        <begin position="73"/>
        <end position="99"/>
    </location>
</feature>
<dbReference type="EMBL" id="JYIZ01000046">
    <property type="protein sequence ID" value="KJL40561.1"/>
    <property type="molecule type" value="Genomic_DNA"/>
</dbReference>
<dbReference type="AlphaFoldDB" id="A0A0M2H7K0"/>
<keyword evidence="2" id="KW-0472">Membrane</keyword>
<evidence type="ECO:0000256" key="2">
    <source>
        <dbReference type="SAM" id="Phobius"/>
    </source>
</evidence>
<keyword evidence="2" id="KW-1133">Transmembrane helix</keyword>
<accession>A0A0M2H7K0</accession>
<dbReference type="RefSeq" id="WP_045275568.1">
    <property type="nucleotide sequence ID" value="NZ_BAAAUP010000003.1"/>
</dbReference>
<dbReference type="STRING" id="92835.RS81_01645"/>
<sequence>MSEHDDELSTLRARAYGPGADIYDDAEAVIRLRELEARQRDVAERRALDAERIADTAAEDVDLAPGSGEADTDAATPADVVDSVPVSSAAAATTTAPPTEEGDQARSAADDERSATPRKPWSRRRLTVVWAVSLIAALVVGAAMATSFQAVVTGQVAVLNEDPDGAWPEDMLGARQEGAVIFDSFGGLTLLTTPETYLATTENPMTCLYIFVERMGYIGGSCGAGPFPPTGTMFVTRESPQPLRERFEDGTALRFELDGSQVRVYAAPPAPEPADTP</sequence>
<dbReference type="PATRIC" id="fig|92835.4.peg.1665"/>
<organism evidence="3 4">
    <name type="scientific">Microbacterium terrae</name>
    <dbReference type="NCBI Taxonomy" id="69369"/>
    <lineage>
        <taxon>Bacteria</taxon>
        <taxon>Bacillati</taxon>
        <taxon>Actinomycetota</taxon>
        <taxon>Actinomycetes</taxon>
        <taxon>Micrococcales</taxon>
        <taxon>Microbacteriaceae</taxon>
        <taxon>Microbacterium</taxon>
    </lineage>
</organism>
<evidence type="ECO:0000313" key="3">
    <source>
        <dbReference type="EMBL" id="KJL40561.1"/>
    </source>
</evidence>
<feature type="region of interest" description="Disordered" evidence="1">
    <location>
        <begin position="58"/>
        <end position="118"/>
    </location>
</feature>
<name>A0A0M2H7K0_9MICO</name>
<evidence type="ECO:0000256" key="1">
    <source>
        <dbReference type="SAM" id="MobiDB-lite"/>
    </source>
</evidence>